<comment type="caution">
    <text evidence="2">The sequence shown here is derived from an EMBL/GenBank/DDBJ whole genome shotgun (WGS) entry which is preliminary data.</text>
</comment>
<dbReference type="AlphaFoldDB" id="A0A6N8G2G3"/>
<reference evidence="2 3" key="1">
    <citation type="journal article" date="2019" name="Front. Microbiol.">
        <title>Genomic Features for Desiccation Tolerance and Sugar Biosynthesis in the Extremophile Gloeocapsopsis sp. UTEX B3054.</title>
        <authorList>
            <person name="Urrejola C."/>
            <person name="Alcorta J."/>
            <person name="Salas L."/>
            <person name="Vasquez M."/>
            <person name="Polz M.F."/>
            <person name="Vicuna R."/>
            <person name="Diez B."/>
        </authorList>
    </citation>
    <scope>NUCLEOTIDE SEQUENCE [LARGE SCALE GENOMIC DNA]</scope>
    <source>
        <strain evidence="2 3">1H9</strain>
    </source>
</reference>
<feature type="transmembrane region" description="Helical" evidence="1">
    <location>
        <begin position="75"/>
        <end position="97"/>
    </location>
</feature>
<proteinExistence type="predicted"/>
<organism evidence="2 3">
    <name type="scientific">Gloeocapsopsis dulcis AAB1 = 1H9</name>
    <dbReference type="NCBI Taxonomy" id="1433147"/>
    <lineage>
        <taxon>Bacteria</taxon>
        <taxon>Bacillati</taxon>
        <taxon>Cyanobacteriota</taxon>
        <taxon>Cyanophyceae</taxon>
        <taxon>Oscillatoriophycideae</taxon>
        <taxon>Chroococcales</taxon>
        <taxon>Chroococcaceae</taxon>
        <taxon>Gloeocapsopsis</taxon>
        <taxon>Gloeocapsopsis dulcis</taxon>
    </lineage>
</organism>
<dbReference type="OrthoDB" id="487716at2"/>
<sequence length="110" mass="12280">MLQTSSFDAIAHSTSIHSIDMNISNSMENMAAIQTNFHREALNLKILDGTNLIVEKPEGRQTNREKIDLVNPPEFAGSVLSVYLIIAAGALIIFQLLCKREQIYTATDFR</sequence>
<gene>
    <name evidence="2" type="ORF">BWI75_25505</name>
</gene>
<name>A0A6N8G2G3_9CHRO</name>
<accession>A0A6N8G2G3</accession>
<keyword evidence="1" id="KW-0812">Transmembrane</keyword>
<keyword evidence="1" id="KW-1133">Transmembrane helix</keyword>
<dbReference type="RefSeq" id="WP_105221703.1">
    <property type="nucleotide sequence ID" value="NZ_CAWNSU010000110.1"/>
</dbReference>
<evidence type="ECO:0000313" key="2">
    <source>
        <dbReference type="EMBL" id="MUL39523.1"/>
    </source>
</evidence>
<dbReference type="EMBL" id="NAPY01000092">
    <property type="protein sequence ID" value="MUL39523.1"/>
    <property type="molecule type" value="Genomic_DNA"/>
</dbReference>
<evidence type="ECO:0000313" key="3">
    <source>
        <dbReference type="Proteomes" id="UP000441797"/>
    </source>
</evidence>
<dbReference type="Proteomes" id="UP000441797">
    <property type="component" value="Unassembled WGS sequence"/>
</dbReference>
<keyword evidence="3" id="KW-1185">Reference proteome</keyword>
<protein>
    <submittedName>
        <fullName evidence="2">Uncharacterized protein</fullName>
    </submittedName>
</protein>
<evidence type="ECO:0000256" key="1">
    <source>
        <dbReference type="SAM" id="Phobius"/>
    </source>
</evidence>
<keyword evidence="1" id="KW-0472">Membrane</keyword>